<name>A0ABR2U5K0_9ROSI</name>
<gene>
    <name evidence="1" type="ORF">V6N11_058890</name>
</gene>
<protein>
    <submittedName>
        <fullName evidence="1">Uncharacterized protein</fullName>
    </submittedName>
</protein>
<accession>A0ABR2U5K0</accession>
<comment type="caution">
    <text evidence="1">The sequence shown here is derived from an EMBL/GenBank/DDBJ whole genome shotgun (WGS) entry which is preliminary data.</text>
</comment>
<evidence type="ECO:0000313" key="1">
    <source>
        <dbReference type="EMBL" id="KAK9045000.1"/>
    </source>
</evidence>
<evidence type="ECO:0000313" key="2">
    <source>
        <dbReference type="Proteomes" id="UP001396334"/>
    </source>
</evidence>
<reference evidence="1 2" key="1">
    <citation type="journal article" date="2024" name="G3 (Bethesda)">
        <title>Genome assembly of Hibiscus sabdariffa L. provides insights into metabolisms of medicinal natural products.</title>
        <authorList>
            <person name="Kim T."/>
        </authorList>
    </citation>
    <scope>NUCLEOTIDE SEQUENCE [LARGE SCALE GENOMIC DNA]</scope>
    <source>
        <strain evidence="1">TK-2024</strain>
        <tissue evidence="1">Old leaves</tissue>
    </source>
</reference>
<dbReference type="Proteomes" id="UP001396334">
    <property type="component" value="Unassembled WGS sequence"/>
</dbReference>
<proteinExistence type="predicted"/>
<sequence length="102" mass="11657">MLISNHLLSMSCLAHLYSKYESLEEEKQMRQVVLNVKGAYSHLQVLNENQHDMDVVASCENQDEESTIMVAETQLGDADENRNDKNMVIISALDVMYYVAYP</sequence>
<keyword evidence="2" id="KW-1185">Reference proteome</keyword>
<dbReference type="EMBL" id="JBBPBN010000002">
    <property type="protein sequence ID" value="KAK9045000.1"/>
    <property type="molecule type" value="Genomic_DNA"/>
</dbReference>
<organism evidence="1 2">
    <name type="scientific">Hibiscus sabdariffa</name>
    <name type="common">roselle</name>
    <dbReference type="NCBI Taxonomy" id="183260"/>
    <lineage>
        <taxon>Eukaryota</taxon>
        <taxon>Viridiplantae</taxon>
        <taxon>Streptophyta</taxon>
        <taxon>Embryophyta</taxon>
        <taxon>Tracheophyta</taxon>
        <taxon>Spermatophyta</taxon>
        <taxon>Magnoliopsida</taxon>
        <taxon>eudicotyledons</taxon>
        <taxon>Gunneridae</taxon>
        <taxon>Pentapetalae</taxon>
        <taxon>rosids</taxon>
        <taxon>malvids</taxon>
        <taxon>Malvales</taxon>
        <taxon>Malvaceae</taxon>
        <taxon>Malvoideae</taxon>
        <taxon>Hibiscus</taxon>
    </lineage>
</organism>